<keyword evidence="3" id="KW-1185">Reference proteome</keyword>
<organism evidence="2 3">
    <name type="scientific">Dothidotthia symphoricarpi CBS 119687</name>
    <dbReference type="NCBI Taxonomy" id="1392245"/>
    <lineage>
        <taxon>Eukaryota</taxon>
        <taxon>Fungi</taxon>
        <taxon>Dikarya</taxon>
        <taxon>Ascomycota</taxon>
        <taxon>Pezizomycotina</taxon>
        <taxon>Dothideomycetes</taxon>
        <taxon>Pleosporomycetidae</taxon>
        <taxon>Pleosporales</taxon>
        <taxon>Dothidotthiaceae</taxon>
        <taxon>Dothidotthia</taxon>
    </lineage>
</organism>
<feature type="compositionally biased region" description="Basic residues" evidence="1">
    <location>
        <begin position="8"/>
        <end position="23"/>
    </location>
</feature>
<name>A0A6A6AES0_9PLEO</name>
<evidence type="ECO:0000313" key="2">
    <source>
        <dbReference type="EMBL" id="KAF2129605.1"/>
    </source>
</evidence>
<gene>
    <name evidence="2" type="ORF">P153DRAFT_385811</name>
</gene>
<feature type="region of interest" description="Disordered" evidence="1">
    <location>
        <begin position="1"/>
        <end position="33"/>
    </location>
</feature>
<accession>A0A6A6AES0</accession>
<sequence length="149" mass="16389">MSALPSRHSVHYHQHQHRHHTPRHPANAPQQRSLHPAVLSHSMRVYLYTRTLTSPASTYTPTAPKHNLLFTACLFHDISTAPQYNGRSASTSPSAINTMSGPRLRAIRGLGGQVGGREGKAPMVSWPGVLWRAAVAVAESEWEGVNRAF</sequence>
<dbReference type="CDD" id="cd00077">
    <property type="entry name" value="HDc"/>
    <property type="match status" value="1"/>
</dbReference>
<dbReference type="OrthoDB" id="2378324at2759"/>
<reference evidence="2" key="1">
    <citation type="journal article" date="2020" name="Stud. Mycol.">
        <title>101 Dothideomycetes genomes: a test case for predicting lifestyles and emergence of pathogens.</title>
        <authorList>
            <person name="Haridas S."/>
            <person name="Albert R."/>
            <person name="Binder M."/>
            <person name="Bloem J."/>
            <person name="Labutti K."/>
            <person name="Salamov A."/>
            <person name="Andreopoulos B."/>
            <person name="Baker S."/>
            <person name="Barry K."/>
            <person name="Bills G."/>
            <person name="Bluhm B."/>
            <person name="Cannon C."/>
            <person name="Castanera R."/>
            <person name="Culley D."/>
            <person name="Daum C."/>
            <person name="Ezra D."/>
            <person name="Gonzalez J."/>
            <person name="Henrissat B."/>
            <person name="Kuo A."/>
            <person name="Liang C."/>
            <person name="Lipzen A."/>
            <person name="Lutzoni F."/>
            <person name="Magnuson J."/>
            <person name="Mondo S."/>
            <person name="Nolan M."/>
            <person name="Ohm R."/>
            <person name="Pangilinan J."/>
            <person name="Park H.-J."/>
            <person name="Ramirez L."/>
            <person name="Alfaro M."/>
            <person name="Sun H."/>
            <person name="Tritt A."/>
            <person name="Yoshinaga Y."/>
            <person name="Zwiers L.-H."/>
            <person name="Turgeon B."/>
            <person name="Goodwin S."/>
            <person name="Spatafora J."/>
            <person name="Crous P."/>
            <person name="Grigoriev I."/>
        </authorList>
    </citation>
    <scope>NUCLEOTIDE SEQUENCE</scope>
    <source>
        <strain evidence="2">CBS 119687</strain>
    </source>
</reference>
<dbReference type="GeneID" id="54410898"/>
<proteinExistence type="predicted"/>
<dbReference type="RefSeq" id="XP_033523994.1">
    <property type="nucleotide sequence ID" value="XM_033670466.1"/>
</dbReference>
<dbReference type="InterPro" id="IPR003607">
    <property type="entry name" value="HD/PDEase_dom"/>
</dbReference>
<dbReference type="AlphaFoldDB" id="A0A6A6AES0"/>
<dbReference type="Proteomes" id="UP000799771">
    <property type="component" value="Unassembled WGS sequence"/>
</dbReference>
<evidence type="ECO:0000313" key="3">
    <source>
        <dbReference type="Proteomes" id="UP000799771"/>
    </source>
</evidence>
<dbReference type="EMBL" id="ML977506">
    <property type="protein sequence ID" value="KAF2129605.1"/>
    <property type="molecule type" value="Genomic_DNA"/>
</dbReference>
<protein>
    <recommendedName>
        <fullName evidence="4">HD domain-containing protein</fullName>
    </recommendedName>
</protein>
<evidence type="ECO:0008006" key="4">
    <source>
        <dbReference type="Google" id="ProtNLM"/>
    </source>
</evidence>
<evidence type="ECO:0000256" key="1">
    <source>
        <dbReference type="SAM" id="MobiDB-lite"/>
    </source>
</evidence>